<name>A0A5C6XM79_9DELT</name>
<dbReference type="InterPro" id="IPR006097">
    <property type="entry name" value="Glu/Leu/Phe/Val/Trp_DH_dimer"/>
</dbReference>
<keyword evidence="5" id="KW-0520">NAD</keyword>
<keyword evidence="2 3" id="KW-0560">Oxidoreductase</keyword>
<dbReference type="RefSeq" id="WP_146979763.1">
    <property type="nucleotide sequence ID" value="NZ_VOSM01000001.1"/>
</dbReference>
<protein>
    <recommendedName>
        <fullName evidence="3">Glutamate dehydrogenase</fullName>
    </recommendedName>
</protein>
<feature type="active site" description="Proton donor" evidence="4">
    <location>
        <position position="102"/>
    </location>
</feature>
<dbReference type="Pfam" id="PF00208">
    <property type="entry name" value="ELFV_dehydrog"/>
    <property type="match status" value="1"/>
</dbReference>
<sequence>MTLFEDASQALAAAIERLNLSEDVIERLRHPTASVKMSLPVRMDSGHLKVFPAYRVRFNTALGPGKGGLRFHPEVDVDHVQTLAFWMTFKCALLNLPFGGAKGGVRVDPKGLSKMELERLSRAYIDAFADFIGPNRDVPAPDVYTNEMIMGWMADQYATIMRRHVPAVITGKPLALGGSRHRDKATASGAFMVIDAFMAEHDRSPEQTTVAIQGFGNAGAELATQLYDAGYKVVAVSDSKGAVCDREGLDVPALREYKTHDEANGVYDAYALRDCDDTRFERISNEELLELDVDFLIPAALENQITEENADAIRARVIFEVANGPVTTQAAQMLEERDISVLPGILVNAGGVTVSYFEWVQNRRGESWTEDEVVERLDARMRDAFERVRDAREEHGTSWRVAAYLVALKHLNEALHAQGTREYYQSEL</sequence>
<dbReference type="Proteomes" id="UP000321412">
    <property type="component" value="Unassembled WGS sequence"/>
</dbReference>
<dbReference type="Pfam" id="PF02812">
    <property type="entry name" value="ELFV_dehydrog_N"/>
    <property type="match status" value="1"/>
</dbReference>
<evidence type="ECO:0000256" key="5">
    <source>
        <dbReference type="PIRSR" id="PIRSR000185-2"/>
    </source>
</evidence>
<dbReference type="Gene3D" id="3.40.50.720">
    <property type="entry name" value="NAD(P)-binding Rossmann-like Domain"/>
    <property type="match status" value="1"/>
</dbReference>
<feature type="binding site" evidence="5">
    <location>
        <position position="66"/>
    </location>
    <ligand>
        <name>substrate</name>
    </ligand>
</feature>
<dbReference type="PRINTS" id="PR00082">
    <property type="entry name" value="GLFDHDRGNASE"/>
</dbReference>
<dbReference type="SMART" id="SM00839">
    <property type="entry name" value="ELFV_dehydrog"/>
    <property type="match status" value="1"/>
</dbReference>
<proteinExistence type="inferred from homology"/>
<dbReference type="InterPro" id="IPR046346">
    <property type="entry name" value="Aminoacid_DH-like_N_sf"/>
</dbReference>
<dbReference type="AlphaFoldDB" id="A0A5C6XM79"/>
<dbReference type="PANTHER" id="PTHR11606">
    <property type="entry name" value="GLUTAMATE DEHYDROGENASE"/>
    <property type="match status" value="1"/>
</dbReference>
<dbReference type="InterPro" id="IPR006095">
    <property type="entry name" value="Glu/Leu/Phe/Val/Trp_DH"/>
</dbReference>
<dbReference type="GO" id="GO:0006538">
    <property type="term" value="P:L-glutamate catabolic process"/>
    <property type="evidence" value="ECO:0007669"/>
    <property type="project" value="TreeGrafter"/>
</dbReference>
<dbReference type="PIRSF" id="PIRSF000185">
    <property type="entry name" value="Glu_DH"/>
    <property type="match status" value="1"/>
</dbReference>
<keyword evidence="10" id="KW-1185">Reference proteome</keyword>
<gene>
    <name evidence="9" type="ORF">FRC98_02750</name>
</gene>
<evidence type="ECO:0000256" key="6">
    <source>
        <dbReference type="PIRSR" id="PIRSR000185-3"/>
    </source>
</evidence>
<evidence type="ECO:0000256" key="4">
    <source>
        <dbReference type="PIRSR" id="PIRSR000185-1"/>
    </source>
</evidence>
<dbReference type="PROSITE" id="PS00074">
    <property type="entry name" value="GLFV_DEHYDROGENASE"/>
    <property type="match status" value="1"/>
</dbReference>
<dbReference type="Gene3D" id="3.40.50.10860">
    <property type="entry name" value="Leucine Dehydrogenase, chain A, domain 1"/>
    <property type="match status" value="1"/>
</dbReference>
<dbReference type="InterPro" id="IPR033922">
    <property type="entry name" value="NAD_bind_Glu_DH"/>
</dbReference>
<feature type="binding site" evidence="5">
    <location>
        <position position="217"/>
    </location>
    <ligand>
        <name>NAD(+)</name>
        <dbReference type="ChEBI" id="CHEBI:57540"/>
    </ligand>
</feature>
<evidence type="ECO:0000256" key="3">
    <source>
        <dbReference type="PIRNR" id="PIRNR000185"/>
    </source>
</evidence>
<evidence type="ECO:0000256" key="2">
    <source>
        <dbReference type="ARBA" id="ARBA00023002"/>
    </source>
</evidence>
<dbReference type="CDD" id="cd01076">
    <property type="entry name" value="NAD_bind_1_Glu_DH"/>
    <property type="match status" value="1"/>
</dbReference>
<dbReference type="PANTHER" id="PTHR11606:SF13">
    <property type="entry name" value="GLUTAMATE DEHYDROGENASE 1, MITOCHONDRIAL"/>
    <property type="match status" value="1"/>
</dbReference>
<comment type="caution">
    <text evidence="9">The sequence shown here is derived from an EMBL/GenBank/DDBJ whole genome shotgun (WGS) entry which is preliminary data.</text>
</comment>
<accession>A0A5C6XM79</accession>
<evidence type="ECO:0000313" key="9">
    <source>
        <dbReference type="EMBL" id="TXD39335.1"/>
    </source>
</evidence>
<dbReference type="OrthoDB" id="9803297at2"/>
<feature type="binding site" evidence="5">
    <location>
        <position position="90"/>
    </location>
    <ligand>
        <name>substrate</name>
    </ligand>
</feature>
<dbReference type="InterPro" id="IPR033524">
    <property type="entry name" value="Glu/Leu/Phe/Val_DH_AS"/>
</dbReference>
<dbReference type="SUPFAM" id="SSF53223">
    <property type="entry name" value="Aminoacid dehydrogenase-like, N-terminal domain"/>
    <property type="match status" value="1"/>
</dbReference>
<keyword evidence="5" id="KW-0547">Nucleotide-binding</keyword>
<feature type="binding site" evidence="5">
    <location>
        <position position="186"/>
    </location>
    <ligand>
        <name>NAD(+)</name>
        <dbReference type="ChEBI" id="CHEBI:57540"/>
    </ligand>
</feature>
<feature type="domain" description="Glutamate/phenylalanine/leucine/valine/L-tryptophan dehydrogenase C-terminal" evidence="8">
    <location>
        <begin position="179"/>
        <end position="419"/>
    </location>
</feature>
<comment type="similarity">
    <text evidence="1 3 7">Belongs to the Glu/Leu/Phe/Val dehydrogenases family.</text>
</comment>
<reference evidence="9 10" key="1">
    <citation type="submission" date="2019-08" db="EMBL/GenBank/DDBJ databases">
        <title>Bradymonadales sp. TMQ4.</title>
        <authorList>
            <person name="Liang Q."/>
        </authorList>
    </citation>
    <scope>NUCLEOTIDE SEQUENCE [LARGE SCALE GENOMIC DNA]</scope>
    <source>
        <strain evidence="9 10">TMQ4</strain>
    </source>
</reference>
<evidence type="ECO:0000259" key="8">
    <source>
        <dbReference type="SMART" id="SM00839"/>
    </source>
</evidence>
<dbReference type="InterPro" id="IPR014362">
    <property type="entry name" value="Glu_DH"/>
</dbReference>
<dbReference type="GO" id="GO:0004352">
    <property type="term" value="F:glutamate dehydrogenase (NAD+) activity"/>
    <property type="evidence" value="ECO:0007669"/>
    <property type="project" value="TreeGrafter"/>
</dbReference>
<feature type="binding site" evidence="5">
    <location>
        <position position="355"/>
    </location>
    <ligand>
        <name>substrate</name>
    </ligand>
</feature>
<evidence type="ECO:0000256" key="7">
    <source>
        <dbReference type="RuleBase" id="RU004417"/>
    </source>
</evidence>
<dbReference type="InterPro" id="IPR006096">
    <property type="entry name" value="Glu/Leu/Phe/Val/Trp_DH_C"/>
</dbReference>
<dbReference type="GO" id="GO:0000166">
    <property type="term" value="F:nucleotide binding"/>
    <property type="evidence" value="ECO:0007669"/>
    <property type="project" value="UniProtKB-KW"/>
</dbReference>
<dbReference type="EMBL" id="VOSM01000001">
    <property type="protein sequence ID" value="TXD39335.1"/>
    <property type="molecule type" value="Genomic_DNA"/>
</dbReference>
<evidence type="ECO:0000256" key="1">
    <source>
        <dbReference type="ARBA" id="ARBA00006382"/>
    </source>
</evidence>
<feature type="site" description="Important for catalysis" evidence="6">
    <location>
        <position position="142"/>
    </location>
</feature>
<dbReference type="InterPro" id="IPR036291">
    <property type="entry name" value="NAD(P)-bd_dom_sf"/>
</dbReference>
<dbReference type="SUPFAM" id="SSF51735">
    <property type="entry name" value="NAD(P)-binding Rossmann-fold domains"/>
    <property type="match status" value="1"/>
</dbReference>
<organism evidence="9 10">
    <name type="scientific">Lujinxingia vulgaris</name>
    <dbReference type="NCBI Taxonomy" id="2600176"/>
    <lineage>
        <taxon>Bacteria</taxon>
        <taxon>Deltaproteobacteria</taxon>
        <taxon>Bradymonadales</taxon>
        <taxon>Lujinxingiaceae</taxon>
        <taxon>Lujinxingia</taxon>
    </lineage>
</organism>
<evidence type="ECO:0000313" key="10">
    <source>
        <dbReference type="Proteomes" id="UP000321412"/>
    </source>
</evidence>